<dbReference type="InterPro" id="IPR014720">
    <property type="entry name" value="dsRBD_dom"/>
</dbReference>
<dbReference type="AlphaFoldDB" id="A0AAN7EY63"/>
<evidence type="ECO:0000256" key="1">
    <source>
        <dbReference type="ARBA" id="ARBA00022737"/>
    </source>
</evidence>
<keyword evidence="2 3" id="KW-0694">RNA-binding</keyword>
<evidence type="ECO:0000313" key="6">
    <source>
        <dbReference type="EMBL" id="KAK4581434.1"/>
    </source>
</evidence>
<protein>
    <recommendedName>
        <fullName evidence="5">DRBM domain-containing protein</fullName>
    </recommendedName>
</protein>
<feature type="compositionally biased region" description="Low complexity" evidence="4">
    <location>
        <begin position="92"/>
        <end position="111"/>
    </location>
</feature>
<evidence type="ECO:0000256" key="3">
    <source>
        <dbReference type="PROSITE-ProRule" id="PRU00266"/>
    </source>
</evidence>
<dbReference type="CDD" id="cd19907">
    <property type="entry name" value="DSRM_AtDRB-like_rpt1"/>
    <property type="match status" value="1"/>
</dbReference>
<dbReference type="PANTHER" id="PTHR46031">
    <property type="match status" value="1"/>
</dbReference>
<dbReference type="EMBL" id="JAXUIC010000007">
    <property type="protein sequence ID" value="KAK4581434.1"/>
    <property type="molecule type" value="Genomic_DNA"/>
</dbReference>
<keyword evidence="1" id="KW-0677">Repeat</keyword>
<dbReference type="Gene3D" id="3.30.160.20">
    <property type="match status" value="3"/>
</dbReference>
<dbReference type="SUPFAM" id="SSF54768">
    <property type="entry name" value="dsRNA-binding domain-like"/>
    <property type="match status" value="3"/>
</dbReference>
<evidence type="ECO:0000259" key="5">
    <source>
        <dbReference type="PROSITE" id="PS50137"/>
    </source>
</evidence>
<dbReference type="Proteomes" id="UP001324115">
    <property type="component" value="Unassembled WGS sequence"/>
</dbReference>
<dbReference type="Pfam" id="PF00035">
    <property type="entry name" value="dsrm"/>
    <property type="match status" value="3"/>
</dbReference>
<evidence type="ECO:0000256" key="2">
    <source>
        <dbReference type="ARBA" id="ARBA00022884"/>
    </source>
</evidence>
<evidence type="ECO:0000256" key="4">
    <source>
        <dbReference type="SAM" id="MobiDB-lite"/>
    </source>
</evidence>
<gene>
    <name evidence="6" type="ORF">RGQ29_024899</name>
</gene>
<feature type="compositionally biased region" description="Polar residues" evidence="4">
    <location>
        <begin position="43"/>
        <end position="57"/>
    </location>
</feature>
<dbReference type="InterPro" id="IPR044450">
    <property type="entry name" value="AtDRB-like_DSRM_1"/>
</dbReference>
<feature type="domain" description="DRBM" evidence="5">
    <location>
        <begin position="237"/>
        <end position="305"/>
    </location>
</feature>
<reference evidence="6 7" key="1">
    <citation type="journal article" date="2023" name="G3 (Bethesda)">
        <title>A haplotype-resolved chromosome-scale genome for Quercus rubra L. provides insights into the genetics of adaptive traits for red oak species.</title>
        <authorList>
            <person name="Kapoor B."/>
            <person name="Jenkins J."/>
            <person name="Schmutz J."/>
            <person name="Zhebentyayeva T."/>
            <person name="Kuelheim C."/>
            <person name="Coggeshall M."/>
            <person name="Heim C."/>
            <person name="Lasky J.R."/>
            <person name="Leites L."/>
            <person name="Islam-Faridi N."/>
            <person name="Romero-Severson J."/>
            <person name="DeLeo V.L."/>
            <person name="Lucas S.M."/>
            <person name="Lazic D."/>
            <person name="Gailing O."/>
            <person name="Carlson J."/>
            <person name="Staton M."/>
        </authorList>
    </citation>
    <scope>NUCLEOTIDE SEQUENCE [LARGE SCALE GENOMIC DNA]</scope>
    <source>
        <strain evidence="6">Pseudo-F2</strain>
    </source>
</reference>
<feature type="compositionally biased region" description="Pro residues" evidence="4">
    <location>
        <begin position="76"/>
        <end position="85"/>
    </location>
</feature>
<sequence length="427" mass="47600">MYKSKLQELCHQKSWSLPEYVSTKDGPDHNPRFTATATVIINSNSPPQTFHSSNPCKSSKEAQNDAARIAFLHFTQPPPPPPPPSITIRSNSSFASFPQPSLPSSSSFSGSTNGSTELDIVSATRQAMQPKTQEIYQTPQFIGTTLHVNNDFRDMQHFYKNQLQNYAQKRNLRLPVYSCEREGPPHASHFRCKVTVDGQTYGSPEFFSTLKDAEHAAAKIALTSLVPDGAKEDNSGPYKNLLQELVQKEGFSLPVYDTNRSGEVHVPIFVSTVEIEGEVFKGHEGRTKKQAEMNAAKIAYTTLKKRKSGQGPLIVSPAHRGKETPEISSSSLQPNVTADLQQLVGATMNLNLCTIAERQAGEDREVLRWTLHMAMPQIHSSLPLASLKMAYLHILQLIWLWTQVLCRQLKQLSHPVKGYLFTRTCQT</sequence>
<dbReference type="PROSITE" id="PS50137">
    <property type="entry name" value="DS_RBD"/>
    <property type="match status" value="3"/>
</dbReference>
<feature type="region of interest" description="Disordered" evidence="4">
    <location>
        <begin position="309"/>
        <end position="332"/>
    </location>
</feature>
<dbReference type="PANTHER" id="PTHR46031:SF16">
    <property type="entry name" value="DOUBLE-STRANDED RNA-BINDING PROTEIN 4"/>
    <property type="match status" value="1"/>
</dbReference>
<organism evidence="6 7">
    <name type="scientific">Quercus rubra</name>
    <name type="common">Northern red oak</name>
    <name type="synonym">Quercus borealis</name>
    <dbReference type="NCBI Taxonomy" id="3512"/>
    <lineage>
        <taxon>Eukaryota</taxon>
        <taxon>Viridiplantae</taxon>
        <taxon>Streptophyta</taxon>
        <taxon>Embryophyta</taxon>
        <taxon>Tracheophyta</taxon>
        <taxon>Spermatophyta</taxon>
        <taxon>Magnoliopsida</taxon>
        <taxon>eudicotyledons</taxon>
        <taxon>Gunneridae</taxon>
        <taxon>Pentapetalae</taxon>
        <taxon>rosids</taxon>
        <taxon>fabids</taxon>
        <taxon>Fagales</taxon>
        <taxon>Fagaceae</taxon>
        <taxon>Quercus</taxon>
    </lineage>
</organism>
<feature type="region of interest" description="Disordered" evidence="4">
    <location>
        <begin position="73"/>
        <end position="114"/>
    </location>
</feature>
<accession>A0AAN7EY63</accession>
<keyword evidence="7" id="KW-1185">Reference proteome</keyword>
<dbReference type="SMART" id="SM00358">
    <property type="entry name" value="DSRM"/>
    <property type="match status" value="3"/>
</dbReference>
<evidence type="ECO:0000313" key="7">
    <source>
        <dbReference type="Proteomes" id="UP001324115"/>
    </source>
</evidence>
<feature type="domain" description="DRBM" evidence="5">
    <location>
        <begin position="158"/>
        <end position="227"/>
    </location>
</feature>
<name>A0AAN7EY63_QUERU</name>
<feature type="region of interest" description="Disordered" evidence="4">
    <location>
        <begin position="43"/>
        <end position="62"/>
    </location>
</feature>
<proteinExistence type="predicted"/>
<comment type="caution">
    <text evidence="6">The sequence shown here is derived from an EMBL/GenBank/DDBJ whole genome shotgun (WGS) entry which is preliminary data.</text>
</comment>
<dbReference type="GO" id="GO:0003725">
    <property type="term" value="F:double-stranded RNA binding"/>
    <property type="evidence" value="ECO:0007669"/>
    <property type="project" value="InterPro"/>
</dbReference>
<feature type="domain" description="DRBM" evidence="5">
    <location>
        <begin position="1"/>
        <end position="76"/>
    </location>
</feature>